<dbReference type="EC" id="4.2.2.2" evidence="2"/>
<evidence type="ECO:0000313" key="3">
    <source>
        <dbReference type="Proteomes" id="UP000830583"/>
    </source>
</evidence>
<protein>
    <submittedName>
        <fullName evidence="2">Pectate lyase</fullName>
        <ecNumber evidence="2">4.2.2.2</ecNumber>
    </submittedName>
</protein>
<evidence type="ECO:0000256" key="1">
    <source>
        <dbReference type="SAM" id="SignalP"/>
    </source>
</evidence>
<gene>
    <name evidence="2" type="primary">pelA</name>
    <name evidence="2" type="ORF">M0M57_14590</name>
</gene>
<reference evidence="2" key="1">
    <citation type="submission" date="2022-04" db="EMBL/GenBank/DDBJ databases">
        <title>Consumption of N2O by Flavobacterium azooxidireducens sp. nov. isolated from Decomposing Leaf Litter of Phragmites australis (Cav.).</title>
        <authorList>
            <person name="Behrendt U."/>
            <person name="Spanner T."/>
            <person name="Augustin J."/>
            <person name="Horn M.A."/>
            <person name="Kolb S."/>
            <person name="Ulrich A."/>
        </authorList>
    </citation>
    <scope>NUCLEOTIDE SEQUENCE</scope>
    <source>
        <strain evidence="2">IGB 4-14</strain>
    </source>
</reference>
<evidence type="ECO:0000313" key="2">
    <source>
        <dbReference type="EMBL" id="UPQ78833.1"/>
    </source>
</evidence>
<keyword evidence="1" id="KW-0732">Signal</keyword>
<dbReference type="GO" id="GO:0030570">
    <property type="term" value="F:pectate lyase activity"/>
    <property type="evidence" value="ECO:0007669"/>
    <property type="project" value="UniProtKB-EC"/>
</dbReference>
<dbReference type="NCBIfam" id="TIGR02474">
    <property type="entry name" value="pec_lyase"/>
    <property type="match status" value="1"/>
</dbReference>
<accession>A0ABY4KGI6</accession>
<dbReference type="InterPro" id="IPR012669">
    <property type="entry name" value="Pectate_lyase"/>
</dbReference>
<feature type="chain" id="PRO_5046761146" evidence="1">
    <location>
        <begin position="22"/>
        <end position="359"/>
    </location>
</feature>
<feature type="signal peptide" evidence="1">
    <location>
        <begin position="1"/>
        <end position="21"/>
    </location>
</feature>
<dbReference type="EMBL" id="CP096205">
    <property type="protein sequence ID" value="UPQ78833.1"/>
    <property type="molecule type" value="Genomic_DNA"/>
</dbReference>
<keyword evidence="3" id="KW-1185">Reference proteome</keyword>
<dbReference type="Gene3D" id="1.50.10.20">
    <property type="match status" value="1"/>
</dbReference>
<dbReference type="Pfam" id="PF09492">
    <property type="entry name" value="Pec_lyase"/>
    <property type="match status" value="1"/>
</dbReference>
<proteinExistence type="predicted"/>
<dbReference type="Proteomes" id="UP000830583">
    <property type="component" value="Chromosome"/>
</dbReference>
<organism evidence="2 3">
    <name type="scientific">Flavobacterium azooxidireducens</name>
    <dbReference type="NCBI Taxonomy" id="1871076"/>
    <lineage>
        <taxon>Bacteria</taxon>
        <taxon>Pseudomonadati</taxon>
        <taxon>Bacteroidota</taxon>
        <taxon>Flavobacteriia</taxon>
        <taxon>Flavobacteriales</taxon>
        <taxon>Flavobacteriaceae</taxon>
        <taxon>Flavobacterium</taxon>
    </lineage>
</organism>
<name>A0ABY4KGI6_9FLAO</name>
<sequence>MKNLKYNLVLLLLLISFDNFAQDKKITWKSITENNDESWFATEEAKKIAENVLLYQREIGGWPKNIEIQNELSEKEKQDLKKLKSDPTGCTIDNGATCQELLFLSKVYKSNPDERYKMAFLKGVIYLITAQYKNGGWPQFYPLKEGYYTHITYNDNAMVNVLKLLKEVKSKSDFYSISVPDEIAKMAESSFNKGIDCILKTQYKQSGRLTAWCAQHDRETLQPAKARAYELPSLSGKESAKIVLLLMSIENPSTEVITAINSAVNWFEKTKITGIKIETISTGKKDEQDRIVVESPDAEPLWARFMEMNDNRPFFCDRNGKKKYNLSEISQERRMGYGWYTNEPKEVLKKYSNWKKSLN</sequence>
<dbReference type="RefSeq" id="WP_248433798.1">
    <property type="nucleotide sequence ID" value="NZ_CP096205.1"/>
</dbReference>
<keyword evidence="2" id="KW-0456">Lyase</keyword>
<dbReference type="SUPFAM" id="SSF81853">
    <property type="entry name" value="Family 10 polysaccharide lyase"/>
    <property type="match status" value="1"/>
</dbReference>